<accession>A0ABY2TK82</accession>
<evidence type="ECO:0000256" key="4">
    <source>
        <dbReference type="PROSITE-ProRule" id="PRU00433"/>
    </source>
</evidence>
<organism evidence="6 7">
    <name type="scientific">Campylobacter taeniopygiae</name>
    <dbReference type="NCBI Taxonomy" id="2510188"/>
    <lineage>
        <taxon>Bacteria</taxon>
        <taxon>Pseudomonadati</taxon>
        <taxon>Campylobacterota</taxon>
        <taxon>Epsilonproteobacteria</taxon>
        <taxon>Campylobacterales</taxon>
        <taxon>Campylobacteraceae</taxon>
        <taxon>Campylobacter</taxon>
    </lineage>
</organism>
<protein>
    <submittedName>
        <fullName evidence="6">Cytochrome C</fullName>
    </submittedName>
</protein>
<dbReference type="EMBL" id="NXLY01000003">
    <property type="protein sequence ID" value="TKX34387.1"/>
    <property type="molecule type" value="Genomic_DNA"/>
</dbReference>
<comment type="caution">
    <text evidence="6">The sequence shown here is derived from an EMBL/GenBank/DDBJ whole genome shotgun (WGS) entry which is preliminary data.</text>
</comment>
<evidence type="ECO:0000256" key="2">
    <source>
        <dbReference type="ARBA" id="ARBA00022723"/>
    </source>
</evidence>
<gene>
    <name evidence="6" type="ORF">CQA75_01860</name>
</gene>
<reference evidence="6 7" key="1">
    <citation type="submission" date="2018-05" db="EMBL/GenBank/DDBJ databases">
        <title>Novel Campyloabacter and Helicobacter Species and Strains.</title>
        <authorList>
            <person name="Mannion A.J."/>
            <person name="Shen Z."/>
            <person name="Fox J.G."/>
        </authorList>
    </citation>
    <scope>NUCLEOTIDE SEQUENCE [LARGE SCALE GENOMIC DNA]</scope>
    <source>
        <strain evidence="7">MIT10-5678</strain>
    </source>
</reference>
<feature type="domain" description="Cytochrome c" evidence="5">
    <location>
        <begin position="36"/>
        <end position="117"/>
    </location>
</feature>
<sequence>MIFRLFFISSIFIVALFGVSLKSIFGYTFDANKQYNLAEAKKIYFKNKCNVCHGDNGEKSTSRFKALKDMSAEDIKTALIGYTLDNTSTMTSQMALYAKNLSHDDMDNIIAYVKGDNFALDLQVKDLIEEEPPKKTEHNIFLK</sequence>
<evidence type="ECO:0000313" key="6">
    <source>
        <dbReference type="EMBL" id="TKX34387.1"/>
    </source>
</evidence>
<name>A0ABY2TK82_9BACT</name>
<dbReference type="Proteomes" id="UP000309584">
    <property type="component" value="Unassembled WGS sequence"/>
</dbReference>
<dbReference type="SUPFAM" id="SSF46626">
    <property type="entry name" value="Cytochrome c"/>
    <property type="match status" value="1"/>
</dbReference>
<proteinExistence type="predicted"/>
<keyword evidence="1 4" id="KW-0349">Heme</keyword>
<keyword evidence="2 4" id="KW-0479">Metal-binding</keyword>
<dbReference type="PROSITE" id="PS51007">
    <property type="entry name" value="CYTC"/>
    <property type="match status" value="1"/>
</dbReference>
<evidence type="ECO:0000256" key="1">
    <source>
        <dbReference type="ARBA" id="ARBA00022617"/>
    </source>
</evidence>
<keyword evidence="3 4" id="KW-0408">Iron</keyword>
<dbReference type="RefSeq" id="WP_137623361.1">
    <property type="nucleotide sequence ID" value="NZ_NXLY01000003.1"/>
</dbReference>
<evidence type="ECO:0000313" key="7">
    <source>
        <dbReference type="Proteomes" id="UP000309584"/>
    </source>
</evidence>
<dbReference type="Pfam" id="PF00034">
    <property type="entry name" value="Cytochrom_C"/>
    <property type="match status" value="1"/>
</dbReference>
<evidence type="ECO:0000259" key="5">
    <source>
        <dbReference type="PROSITE" id="PS51007"/>
    </source>
</evidence>
<keyword evidence="7" id="KW-1185">Reference proteome</keyword>
<dbReference type="Gene3D" id="1.10.760.10">
    <property type="entry name" value="Cytochrome c-like domain"/>
    <property type="match status" value="1"/>
</dbReference>
<evidence type="ECO:0000256" key="3">
    <source>
        <dbReference type="ARBA" id="ARBA00023004"/>
    </source>
</evidence>
<dbReference type="InterPro" id="IPR036909">
    <property type="entry name" value="Cyt_c-like_dom_sf"/>
</dbReference>
<dbReference type="InterPro" id="IPR009056">
    <property type="entry name" value="Cyt_c-like_dom"/>
</dbReference>